<name>A0A4R7ZB93_9FIRM</name>
<dbReference type="InterPro" id="IPR024503">
    <property type="entry name" value="DUF3196"/>
</dbReference>
<dbReference type="AlphaFoldDB" id="A0A4R7ZB93"/>
<gene>
    <name evidence="1" type="ORF">EDD63_1312</name>
</gene>
<proteinExistence type="predicted"/>
<dbReference type="Proteomes" id="UP000294743">
    <property type="component" value="Unassembled WGS sequence"/>
</dbReference>
<organism evidence="1 2">
    <name type="scientific">Breznakia blatticola</name>
    <dbReference type="NCBI Taxonomy" id="1754012"/>
    <lineage>
        <taxon>Bacteria</taxon>
        <taxon>Bacillati</taxon>
        <taxon>Bacillota</taxon>
        <taxon>Erysipelotrichia</taxon>
        <taxon>Erysipelotrichales</taxon>
        <taxon>Erysipelotrichaceae</taxon>
        <taxon>Breznakia</taxon>
    </lineage>
</organism>
<protein>
    <submittedName>
        <fullName evidence="1">Uncharacterized protein DUF3196</fullName>
    </submittedName>
</protein>
<evidence type="ECO:0000313" key="2">
    <source>
        <dbReference type="Proteomes" id="UP000294743"/>
    </source>
</evidence>
<reference evidence="1 2" key="1">
    <citation type="submission" date="2019-03" db="EMBL/GenBank/DDBJ databases">
        <title>Genomic Encyclopedia of Type Strains, Phase IV (KMG-IV): sequencing the most valuable type-strain genomes for metagenomic binning, comparative biology and taxonomic classification.</title>
        <authorList>
            <person name="Goeker M."/>
        </authorList>
    </citation>
    <scope>NUCLEOTIDE SEQUENCE [LARGE SCALE GENOMIC DNA]</scope>
    <source>
        <strain evidence="1 2">DSM 28867</strain>
    </source>
</reference>
<dbReference type="EMBL" id="SODD01000031">
    <property type="protein sequence ID" value="TDW14777.1"/>
    <property type="molecule type" value="Genomic_DNA"/>
</dbReference>
<dbReference type="RefSeq" id="WP_134170343.1">
    <property type="nucleotide sequence ID" value="NZ_SODD01000031.1"/>
</dbReference>
<keyword evidence="2" id="KW-1185">Reference proteome</keyword>
<evidence type="ECO:0000313" key="1">
    <source>
        <dbReference type="EMBL" id="TDW14777.1"/>
    </source>
</evidence>
<dbReference type="SUPFAM" id="SSF116965">
    <property type="entry name" value="Hypothetical protein MPN330"/>
    <property type="match status" value="1"/>
</dbReference>
<accession>A0A4R7ZB93</accession>
<comment type="caution">
    <text evidence="1">The sequence shown here is derived from an EMBL/GenBank/DDBJ whole genome shotgun (WGS) entry which is preliminary data.</text>
</comment>
<sequence length="241" mass="28269">MDYYDRLLEDVKALIKDEKFIEARQLLDVELNMPYVPLQYEQEYQSLFTYCNQQLAGNAKSKTYDQEDIEALLFGSVDQASVACEILATSNVRQHLEMIEKYLSDKPNVLIRTLLIEILIDQNIHEEIKLDYDGLHVEFIAAYVEPIAERESTEVMVKILSDDFENDNPTFYKMCIDCLVKELYFRLPFSVVEEESRYLTTAITAYVYESLGDKDQFDAYIKEKDLAKYVGYDLKLKEYRV</sequence>
<dbReference type="Pfam" id="PF11428">
    <property type="entry name" value="DUF3196"/>
    <property type="match status" value="1"/>
</dbReference>
<dbReference type="OrthoDB" id="1645547at2"/>